<organism evidence="6 7">
    <name type="scientific">Colwellia psychrerythraea</name>
    <name type="common">Vibrio psychroerythus</name>
    <dbReference type="NCBI Taxonomy" id="28229"/>
    <lineage>
        <taxon>Bacteria</taxon>
        <taxon>Pseudomonadati</taxon>
        <taxon>Pseudomonadota</taxon>
        <taxon>Gammaproteobacteria</taxon>
        <taxon>Alteromonadales</taxon>
        <taxon>Colwelliaceae</taxon>
        <taxon>Colwellia</taxon>
    </lineage>
</organism>
<feature type="coiled-coil region" evidence="4">
    <location>
        <begin position="4"/>
        <end position="38"/>
    </location>
</feature>
<evidence type="ECO:0000256" key="1">
    <source>
        <dbReference type="ARBA" id="ARBA00004370"/>
    </source>
</evidence>
<dbReference type="InterPro" id="IPR025991">
    <property type="entry name" value="Chemoreceptor_zinc-bind_dom"/>
</dbReference>
<dbReference type="Gene3D" id="6.10.250.3200">
    <property type="match status" value="1"/>
</dbReference>
<dbReference type="Pfam" id="PF13682">
    <property type="entry name" value="CZB"/>
    <property type="match status" value="1"/>
</dbReference>
<dbReference type="GO" id="GO:0006935">
    <property type="term" value="P:chemotaxis"/>
    <property type="evidence" value="ECO:0007669"/>
    <property type="project" value="UniProtKB-ARBA"/>
</dbReference>
<feature type="domain" description="Methyl-accepting transducer" evidence="5">
    <location>
        <begin position="65"/>
        <end position="276"/>
    </location>
</feature>
<gene>
    <name evidence="6" type="ORF">A9Q75_02640</name>
</gene>
<evidence type="ECO:0000259" key="5">
    <source>
        <dbReference type="PROSITE" id="PS50111"/>
    </source>
</evidence>
<comment type="subcellular location">
    <subcellularLocation>
        <location evidence="1">Membrane</location>
    </subcellularLocation>
</comment>
<dbReference type="PROSITE" id="PS50111">
    <property type="entry name" value="CHEMOTAXIS_TRANSDUC_2"/>
    <property type="match status" value="1"/>
</dbReference>
<dbReference type="PANTHER" id="PTHR32089">
    <property type="entry name" value="METHYL-ACCEPTING CHEMOTAXIS PROTEIN MCPB"/>
    <property type="match status" value="1"/>
</dbReference>
<evidence type="ECO:0000256" key="4">
    <source>
        <dbReference type="SAM" id="Coils"/>
    </source>
</evidence>
<dbReference type="InterPro" id="IPR004089">
    <property type="entry name" value="MCPsignal_dom"/>
</dbReference>
<reference evidence="7" key="1">
    <citation type="journal article" date="2017" name="Proc. Natl. Acad. Sci. U.S.A.">
        <title>Simulation of Deepwater Horizon oil plume reveals substrate specialization within a complex community of hydrocarbon degraders.</title>
        <authorList>
            <person name="Hu P."/>
            <person name="Dubinsky E.A."/>
            <person name="Probst A.J."/>
            <person name="Wang J."/>
            <person name="Sieber C.M.K."/>
            <person name="Tom L.M."/>
            <person name="Gardinali P."/>
            <person name="Banfield J.F."/>
            <person name="Atlas R.M."/>
            <person name="Andersen G.L."/>
        </authorList>
    </citation>
    <scope>NUCLEOTIDE SEQUENCE [LARGE SCALE GENOMIC DNA]</scope>
</reference>
<dbReference type="GO" id="GO:0007165">
    <property type="term" value="P:signal transduction"/>
    <property type="evidence" value="ECO:0007669"/>
    <property type="project" value="UniProtKB-KW"/>
</dbReference>
<evidence type="ECO:0000256" key="3">
    <source>
        <dbReference type="PROSITE-ProRule" id="PRU00284"/>
    </source>
</evidence>
<dbReference type="Proteomes" id="UP000243053">
    <property type="component" value="Unassembled WGS sequence"/>
</dbReference>
<sequence>MFFNSKLKEDNQILRDKVQNLTKHNLELEEQLANSLDASSEIANDSAAAAMRYRTQEELNKLWLQSSELVNQIRESIASSSSGLIEHRDNFQSSEQLFDQILDMLSATIKSTSKITEDTSKASNSVDQLKVVTAGVNDFVNIIKGISDQTNLLALNAAIEAARAGEQGRGFAVVADEVRTLAQRSSEASNEISNLIEQVNQQMEDVIQNIHHVGEKSNEINTSTASIEGTANRIITLSQHMLDVINNSTNDSFIQTVKMDHVVWKLEVYQVMIGMSNKSVDDFADHTMCRLGKWYYEGEGAQKYSSINTFKHIEKPHAEVHENGIAALQAYSQGDSDKAVIYLTKMERASFQVVDLLTTLANNLAKNIPMLADDDELF</sequence>
<dbReference type="SMART" id="SM00283">
    <property type="entry name" value="MA"/>
    <property type="match status" value="1"/>
</dbReference>
<comment type="caution">
    <text evidence="6">The sequence shown here is derived from an EMBL/GenBank/DDBJ whole genome shotgun (WGS) entry which is preliminary data.</text>
</comment>
<keyword evidence="2 3" id="KW-0807">Transducer</keyword>
<protein>
    <submittedName>
        <fullName evidence="6">Chemotaxis protein</fullName>
    </submittedName>
</protein>
<dbReference type="Pfam" id="PF00015">
    <property type="entry name" value="MCPsignal"/>
    <property type="match status" value="1"/>
</dbReference>
<proteinExistence type="predicted"/>
<dbReference type="Gene3D" id="1.20.120.30">
    <property type="entry name" value="Aspartate receptor, ligand-binding domain"/>
    <property type="match status" value="1"/>
</dbReference>
<evidence type="ECO:0000313" key="7">
    <source>
        <dbReference type="Proteomes" id="UP000243053"/>
    </source>
</evidence>
<dbReference type="SUPFAM" id="SSF58104">
    <property type="entry name" value="Methyl-accepting chemotaxis protein (MCP) signaling domain"/>
    <property type="match status" value="1"/>
</dbReference>
<dbReference type="GO" id="GO:0016020">
    <property type="term" value="C:membrane"/>
    <property type="evidence" value="ECO:0007669"/>
    <property type="project" value="UniProtKB-SubCell"/>
</dbReference>
<dbReference type="PANTHER" id="PTHR32089:SF112">
    <property type="entry name" value="LYSOZYME-LIKE PROTEIN-RELATED"/>
    <property type="match status" value="1"/>
</dbReference>
<evidence type="ECO:0000313" key="6">
    <source>
        <dbReference type="EMBL" id="OUR84476.1"/>
    </source>
</evidence>
<feature type="coiled-coil region" evidence="4">
    <location>
        <begin position="178"/>
        <end position="209"/>
    </location>
</feature>
<dbReference type="EMBL" id="MAAF01000017">
    <property type="protein sequence ID" value="OUR84476.1"/>
    <property type="molecule type" value="Genomic_DNA"/>
</dbReference>
<accession>A0A1Y5ESP7</accession>
<name>A0A1Y5ESP7_COLPS</name>
<dbReference type="AlphaFoldDB" id="A0A1Y5ESP7"/>
<keyword evidence="4" id="KW-0175">Coiled coil</keyword>
<evidence type="ECO:0000256" key="2">
    <source>
        <dbReference type="ARBA" id="ARBA00023224"/>
    </source>
</evidence>